<gene>
    <name evidence="2" type="ORF">HOLleu_32801</name>
</gene>
<comment type="caution">
    <text evidence="2">The sequence shown here is derived from an EMBL/GenBank/DDBJ whole genome shotgun (WGS) entry which is preliminary data.</text>
</comment>
<dbReference type="PANTHER" id="PTHR47331">
    <property type="entry name" value="PHD-TYPE DOMAIN-CONTAINING PROTEIN"/>
    <property type="match status" value="1"/>
</dbReference>
<proteinExistence type="predicted"/>
<dbReference type="EMBL" id="JAIZAY010000016">
    <property type="protein sequence ID" value="KAJ8027607.1"/>
    <property type="molecule type" value="Genomic_DNA"/>
</dbReference>
<evidence type="ECO:0000313" key="3">
    <source>
        <dbReference type="Proteomes" id="UP001152320"/>
    </source>
</evidence>
<dbReference type="Gene3D" id="1.10.340.70">
    <property type="match status" value="1"/>
</dbReference>
<dbReference type="OrthoDB" id="6767342at2759"/>
<feature type="domain" description="Integrase zinc-binding" evidence="1">
    <location>
        <begin position="131"/>
        <end position="177"/>
    </location>
</feature>
<dbReference type="InterPro" id="IPR041588">
    <property type="entry name" value="Integrase_H2C2"/>
</dbReference>
<organism evidence="2 3">
    <name type="scientific">Holothuria leucospilota</name>
    <name type="common">Black long sea cucumber</name>
    <name type="synonym">Mertensiothuria leucospilota</name>
    <dbReference type="NCBI Taxonomy" id="206669"/>
    <lineage>
        <taxon>Eukaryota</taxon>
        <taxon>Metazoa</taxon>
        <taxon>Echinodermata</taxon>
        <taxon>Eleutherozoa</taxon>
        <taxon>Echinozoa</taxon>
        <taxon>Holothuroidea</taxon>
        <taxon>Aspidochirotacea</taxon>
        <taxon>Aspidochirotida</taxon>
        <taxon>Holothuriidae</taxon>
        <taxon>Holothuria</taxon>
    </lineage>
</organism>
<evidence type="ECO:0000313" key="2">
    <source>
        <dbReference type="EMBL" id="KAJ8027607.1"/>
    </source>
</evidence>
<name>A0A9Q1BJ66_HOLLE</name>
<keyword evidence="3" id="KW-1185">Reference proteome</keyword>
<dbReference type="Proteomes" id="UP001152320">
    <property type="component" value="Chromosome 16"/>
</dbReference>
<dbReference type="AlphaFoldDB" id="A0A9Q1BJ66"/>
<sequence>MSIQSEAPKVFDFERWSSFTKALNIVGYVCRFCQNLRKQISDRVVGSDFSHEELMNAKVVMFRCIQKEHYFMEFLALRKNGSVPNTSPIASLNPYLAEDEILRIKGRLQLSELSYEEKHPVILPKCHLSLLLVGHQHKLLNHAGVDTLVSTLRSGYWIVGLRRQAKRVKRECVACKRLDSKHCSQPVAPLPEMRVTQAPVFSVTG</sequence>
<dbReference type="Pfam" id="PF17921">
    <property type="entry name" value="Integrase_H2C2"/>
    <property type="match status" value="1"/>
</dbReference>
<dbReference type="PANTHER" id="PTHR47331:SF2">
    <property type="match status" value="1"/>
</dbReference>
<evidence type="ECO:0000259" key="1">
    <source>
        <dbReference type="Pfam" id="PF17921"/>
    </source>
</evidence>
<protein>
    <recommendedName>
        <fullName evidence="1">Integrase zinc-binding domain-containing protein</fullName>
    </recommendedName>
</protein>
<accession>A0A9Q1BJ66</accession>
<reference evidence="2" key="1">
    <citation type="submission" date="2021-10" db="EMBL/GenBank/DDBJ databases">
        <title>Tropical sea cucumber genome reveals ecological adaptation and Cuvierian tubules defense mechanism.</title>
        <authorList>
            <person name="Chen T."/>
        </authorList>
    </citation>
    <scope>NUCLEOTIDE SEQUENCE</scope>
    <source>
        <strain evidence="2">Nanhai2018</strain>
        <tissue evidence="2">Muscle</tissue>
    </source>
</reference>